<dbReference type="RefSeq" id="WP_071874555.1">
    <property type="nucleotide sequence ID" value="NZ_JBHSHF010000019.1"/>
</dbReference>
<dbReference type="Proteomes" id="UP000182149">
    <property type="component" value="Unassembled WGS sequence"/>
</dbReference>
<feature type="domain" description="Peptidase M16 C-terminal" evidence="1">
    <location>
        <begin position="179"/>
        <end position="354"/>
    </location>
</feature>
<gene>
    <name evidence="2" type="ORF">RU93_GL001842</name>
</gene>
<evidence type="ECO:0000313" key="2">
    <source>
        <dbReference type="EMBL" id="OJG10969.1"/>
    </source>
</evidence>
<dbReference type="AlphaFoldDB" id="A0A1L8QTX9"/>
<reference evidence="2 3" key="1">
    <citation type="submission" date="2014-12" db="EMBL/GenBank/DDBJ databases">
        <title>Draft genome sequences of 29 type strains of Enterococci.</title>
        <authorList>
            <person name="Zhong Z."/>
            <person name="Sun Z."/>
            <person name="Liu W."/>
            <person name="Zhang W."/>
            <person name="Zhang H."/>
        </authorList>
    </citation>
    <scope>NUCLEOTIDE SEQUENCE [LARGE SCALE GENOMIC DNA]</scope>
    <source>
        <strain evidence="2 3">DSM 17690</strain>
    </source>
</reference>
<dbReference type="InterPro" id="IPR011249">
    <property type="entry name" value="Metalloenz_LuxS/M16"/>
</dbReference>
<name>A0A1L8QTX9_9ENTE</name>
<keyword evidence="3" id="KW-1185">Reference proteome</keyword>
<dbReference type="OrthoDB" id="9762085at2"/>
<accession>A0A1L8QTX9</accession>
<organism evidence="2 3">
    <name type="scientific">Enterococcus aquimarinus</name>
    <dbReference type="NCBI Taxonomy" id="328396"/>
    <lineage>
        <taxon>Bacteria</taxon>
        <taxon>Bacillati</taxon>
        <taxon>Bacillota</taxon>
        <taxon>Bacilli</taxon>
        <taxon>Lactobacillales</taxon>
        <taxon>Enterococcaceae</taxon>
        <taxon>Enterococcus</taxon>
    </lineage>
</organism>
<dbReference type="NCBIfam" id="NF047422">
    <property type="entry name" value="YfmF_fam"/>
    <property type="match status" value="1"/>
</dbReference>
<evidence type="ECO:0000313" key="3">
    <source>
        <dbReference type="Proteomes" id="UP000182149"/>
    </source>
</evidence>
<dbReference type="PANTHER" id="PTHR11851:SF186">
    <property type="entry name" value="INACTIVE METALLOPROTEASE YMFF-RELATED"/>
    <property type="match status" value="1"/>
</dbReference>
<sequence>MTIPIQPGISLTVIPTEKFKTIRLFIRFSTPHTRKKATSRTLLTSLLETNSLNYPTQTALSAKLAELYGASFGLNVSKRGNLHQVNVSMTVVNGKYIEQEDVFSQAVQFLKEILFYPNICDNQFEQTTFELEKKNLIAYLESVQEDKQTLASLKVQELYFNKNEDQKTPSFGEVSDLEKLTASDLNETYRQMLEEDCIDIFVVGDLSPEVVQKEIAQLPFAQGLRKTTDIFYRQPLENQIREEQLTQEVLQAKLNLAYATNIYYDDRKRYPLMIFNGLFGGFPHSKLFLNVREKASLAYYASSSVDTFRGLMTVQTGIDGKNRSATMALIEAQLASLQRGEISDEELAKTKAMLKNQYLLSLDNPQSLIETKYLENWLPETKQTQKQFLNHIMSVTKEEVQEVAQQVSLEAVFFLDGE</sequence>
<dbReference type="Pfam" id="PF05193">
    <property type="entry name" value="Peptidase_M16_C"/>
    <property type="match status" value="1"/>
</dbReference>
<dbReference type="SUPFAM" id="SSF63411">
    <property type="entry name" value="LuxS/MPP-like metallohydrolase"/>
    <property type="match status" value="2"/>
</dbReference>
<dbReference type="GO" id="GO:0046872">
    <property type="term" value="F:metal ion binding"/>
    <property type="evidence" value="ECO:0007669"/>
    <property type="project" value="InterPro"/>
</dbReference>
<dbReference type="InterPro" id="IPR007863">
    <property type="entry name" value="Peptidase_M16_C"/>
</dbReference>
<dbReference type="InterPro" id="IPR050361">
    <property type="entry name" value="MPP/UQCRC_Complex"/>
</dbReference>
<comment type="caution">
    <text evidence="2">The sequence shown here is derived from an EMBL/GenBank/DDBJ whole genome shotgun (WGS) entry which is preliminary data.</text>
</comment>
<dbReference type="STRING" id="328396.RU93_GL001842"/>
<dbReference type="Gene3D" id="3.30.830.10">
    <property type="entry name" value="Metalloenzyme, LuxS/M16 peptidase-like"/>
    <property type="match status" value="2"/>
</dbReference>
<protein>
    <recommendedName>
        <fullName evidence="1">Peptidase M16 C-terminal domain-containing protein</fullName>
    </recommendedName>
</protein>
<evidence type="ECO:0000259" key="1">
    <source>
        <dbReference type="Pfam" id="PF05193"/>
    </source>
</evidence>
<dbReference type="EMBL" id="JXKD01000005">
    <property type="protein sequence ID" value="OJG10969.1"/>
    <property type="molecule type" value="Genomic_DNA"/>
</dbReference>
<dbReference type="PANTHER" id="PTHR11851">
    <property type="entry name" value="METALLOPROTEASE"/>
    <property type="match status" value="1"/>
</dbReference>
<proteinExistence type="predicted"/>